<dbReference type="HOGENOM" id="CLU_035810_0_0_11"/>
<evidence type="ECO:0000313" key="2">
    <source>
        <dbReference type="EMBL" id="BAI63962.1"/>
    </source>
</evidence>
<name>D2NQN6_ROTMD</name>
<protein>
    <submittedName>
        <fullName evidence="2">Endopolygalacturonase</fullName>
    </submittedName>
</protein>
<keyword evidence="3" id="KW-1185">Reference proteome</keyword>
<organism evidence="2 3">
    <name type="scientific">Rothia mucilaginosa (strain DY-18)</name>
    <name type="common">Stomatococcus mucilaginosus</name>
    <dbReference type="NCBI Taxonomy" id="680646"/>
    <lineage>
        <taxon>Bacteria</taxon>
        <taxon>Bacillati</taxon>
        <taxon>Actinomycetota</taxon>
        <taxon>Actinomycetes</taxon>
        <taxon>Micrococcales</taxon>
        <taxon>Micrococcaceae</taxon>
        <taxon>Rothia</taxon>
    </lineage>
</organism>
<sequence length="470" mass="51624">MTRLDSIYALIAVCIRQERGHSMATIMSVNVCDSKYNADPTGVRDSTSAIQKAIDDVAAQGGGSVEIPGGMYRVSYPFIEMKHRVEIFGHGQATRIVAFTDKSIPSSKNGSYECTGVFHTGSYTTPMSGGTNQNKPMRMGVRDLFIRTNKYNLPLDSKSNQIFLEKHTQPVDNVAGVIFHTRIADANPGEPDAVPTLSNIEIWDTAIGVAILGLDDQGMKIDKLRIRQTLRQGLLVGKPVGHPLRPREGDTPGAADNKFSMIDVSDANMSFGTYAGIEIYTSQSKFEASTSWFNKRNQGKNALYEVKTRHVGAGWFIQGTRNMFIGCTAQENAGHGWLVEWGNNQFIGCLGESSSFQDAVTGAARGDEAANWYIGRNARGSRFVAPRSHNPYSWAKASLYGFYIENNIRDMHITTASAKDDRIGENNMIGRRVHVTGAMGDNVLIEVDHIRHATFAPKQLEKRGNGVFMG</sequence>
<dbReference type="InterPro" id="IPR012334">
    <property type="entry name" value="Pectin_lyas_fold"/>
</dbReference>
<dbReference type="InterPro" id="IPR024535">
    <property type="entry name" value="RHGA/B-epi-like_pectate_lyase"/>
</dbReference>
<dbReference type="InterPro" id="IPR011050">
    <property type="entry name" value="Pectin_lyase_fold/virulence"/>
</dbReference>
<dbReference type="Pfam" id="PF12708">
    <property type="entry name" value="Pect-lyase_RHGA_epim"/>
    <property type="match status" value="1"/>
</dbReference>
<reference evidence="3" key="1">
    <citation type="submission" date="2009-07" db="EMBL/GenBank/DDBJ databases">
        <title>Complete genome sequence of Rothia mucilaginosa DJ.</title>
        <authorList>
            <person name="Yamane K."/>
            <person name="Nambu T."/>
            <person name="Mashimo C."/>
            <person name="Sugimori C."/>
            <person name="Yamanaka T."/>
            <person name="Leung K."/>
            <person name="Fukushima H."/>
        </authorList>
    </citation>
    <scope>NUCLEOTIDE SEQUENCE [LARGE SCALE GENOMIC DNA]</scope>
    <source>
        <strain evidence="3">DY-18</strain>
    </source>
</reference>
<accession>D2NQN6</accession>
<dbReference type="EMBL" id="AP011540">
    <property type="protein sequence ID" value="BAI63962.1"/>
    <property type="molecule type" value="Genomic_DNA"/>
</dbReference>
<reference evidence="2 3" key="3">
    <citation type="journal article" date="2010" name="Sequencing">
        <title>Complete Genome Sequence of Rothia mucilaginosa DY-18: A Clinical Isolate with Dense Meshwork-Like Structures from a Persistent Apical Periodontitis Lesion.</title>
        <authorList>
            <person name="Yamane K."/>
            <person name="Nambu T."/>
            <person name="Yamanaka T."/>
            <person name="Mashimo C."/>
            <person name="Sugimori C."/>
            <person name="Leung K.-P."/>
            <person name="Fukushima H."/>
        </authorList>
    </citation>
    <scope>NUCLEOTIDE SEQUENCE [LARGE SCALE GENOMIC DNA]</scope>
    <source>
        <strain evidence="2 3">DY-18</strain>
    </source>
</reference>
<feature type="domain" description="Rhamnogalacturonase A/B/Epimerase-like pectate lyase" evidence="1">
    <location>
        <begin position="29"/>
        <end position="124"/>
    </location>
</feature>
<dbReference type="KEGG" id="rmu:RMDY18_01300"/>
<evidence type="ECO:0000259" key="1">
    <source>
        <dbReference type="Pfam" id="PF12708"/>
    </source>
</evidence>
<reference evidence="2 3" key="2">
    <citation type="journal article" date="2010" name="J Osaka Dent Univ">
        <title>Isolation and identification of Rothia mucilaginosa from persistent apical periodontitis lesions.</title>
        <authorList>
            <person name="Yamane K."/>
            <person name="Yoshida M."/>
            <person name="Fujihira T."/>
            <person name="Baba T."/>
            <person name="Tsuji N."/>
            <person name="Hayashi H."/>
            <person name="Sugimori C."/>
            <person name="Yamanaka T."/>
            <person name="Mashimo C."/>
            <person name="Nambu T."/>
            <person name="Kawai H."/>
            <person name="Fukushima H."/>
        </authorList>
    </citation>
    <scope>NUCLEOTIDE SEQUENCE [LARGE SCALE GENOMIC DNA]</scope>
    <source>
        <strain evidence="2 3">DY-18</strain>
    </source>
</reference>
<dbReference type="SUPFAM" id="SSF51126">
    <property type="entry name" value="Pectin lyase-like"/>
    <property type="match status" value="1"/>
</dbReference>
<gene>
    <name evidence="2" type="ordered locus">RMDY18_01300</name>
</gene>
<dbReference type="Gene3D" id="2.160.20.10">
    <property type="entry name" value="Single-stranded right-handed beta-helix, Pectin lyase-like"/>
    <property type="match status" value="1"/>
</dbReference>
<dbReference type="AlphaFoldDB" id="D2NQN6"/>
<dbReference type="Proteomes" id="UP000001883">
    <property type="component" value="Chromosome"/>
</dbReference>
<evidence type="ECO:0000313" key="3">
    <source>
        <dbReference type="Proteomes" id="UP000001883"/>
    </source>
</evidence>
<proteinExistence type="predicted"/>